<feature type="transmembrane region" description="Helical" evidence="1">
    <location>
        <begin position="103"/>
        <end position="123"/>
    </location>
</feature>
<protein>
    <submittedName>
        <fullName evidence="2">Uncharacterized protein</fullName>
    </submittedName>
</protein>
<dbReference type="OrthoDB" id="2315185at2"/>
<keyword evidence="1" id="KW-1133">Transmembrane helix</keyword>
<dbReference type="RefSeq" id="WP_046922767.1">
    <property type="nucleotide sequence ID" value="NZ_AYYL01000059.1"/>
</dbReference>
<dbReference type="AlphaFoldDB" id="A0A1I2PK44"/>
<accession>A0A1I2PK44</accession>
<dbReference type="Proteomes" id="UP000182635">
    <property type="component" value="Unassembled WGS sequence"/>
</dbReference>
<evidence type="ECO:0000256" key="1">
    <source>
        <dbReference type="SAM" id="Phobius"/>
    </source>
</evidence>
<name>A0A1I2PK44_9LACO</name>
<feature type="transmembrane region" description="Helical" evidence="1">
    <location>
        <begin position="12"/>
        <end position="33"/>
    </location>
</feature>
<feature type="transmembrane region" description="Helical" evidence="1">
    <location>
        <begin position="79"/>
        <end position="97"/>
    </location>
</feature>
<feature type="transmembrane region" description="Helical" evidence="1">
    <location>
        <begin position="155"/>
        <end position="171"/>
    </location>
</feature>
<evidence type="ECO:0000313" key="2">
    <source>
        <dbReference type="EMBL" id="SFG15920.1"/>
    </source>
</evidence>
<keyword evidence="1" id="KW-0812">Transmembrane</keyword>
<gene>
    <name evidence="2" type="ORF">SAMN02910432_00155</name>
</gene>
<keyword evidence="1" id="KW-0472">Membrane</keyword>
<feature type="transmembrane region" description="Helical" evidence="1">
    <location>
        <begin position="45"/>
        <end position="67"/>
    </location>
</feature>
<organism evidence="2 3">
    <name type="scientific">Ligilactobacillus ruminis DSM 20403 = NBRC 102161</name>
    <dbReference type="NCBI Taxonomy" id="1423798"/>
    <lineage>
        <taxon>Bacteria</taxon>
        <taxon>Bacillati</taxon>
        <taxon>Bacillota</taxon>
        <taxon>Bacilli</taxon>
        <taxon>Lactobacillales</taxon>
        <taxon>Lactobacillaceae</taxon>
        <taxon>Ligilactobacillus</taxon>
    </lineage>
</organism>
<reference evidence="3" key="1">
    <citation type="submission" date="2016-10" db="EMBL/GenBank/DDBJ databases">
        <authorList>
            <person name="Varghese N."/>
            <person name="Submissions S."/>
        </authorList>
    </citation>
    <scope>NUCLEOTIDE SEQUENCE [LARGE SCALE GENOMIC DNA]</scope>
    <source>
        <strain evidence="3">DSM 20403</strain>
    </source>
</reference>
<feature type="transmembrane region" description="Helical" evidence="1">
    <location>
        <begin position="130"/>
        <end position="149"/>
    </location>
</feature>
<sequence>MKRKVPTEHIIFVGVWTGLCFAVYGGIGIVNIVKAILAKDISMTTAASIMFGSCMIYIILQIISVSMVNTRASTTMGKISLDFAIIAVISSLFPYCFGLKFSASGWVSFGLLCGVAILMIIYTSIRYFKYWNFVYPVFAVIYIASFILVFSKMNFISVIASVLTLLGMFMLSREKLFLISNILVPTGITLSALATLFLSLSGKTVQLV</sequence>
<evidence type="ECO:0000313" key="3">
    <source>
        <dbReference type="Proteomes" id="UP000182635"/>
    </source>
</evidence>
<feature type="transmembrane region" description="Helical" evidence="1">
    <location>
        <begin position="178"/>
        <end position="200"/>
    </location>
</feature>
<dbReference type="EMBL" id="FOPI01000003">
    <property type="protein sequence ID" value="SFG15920.1"/>
    <property type="molecule type" value="Genomic_DNA"/>
</dbReference>
<proteinExistence type="predicted"/>